<dbReference type="InterPro" id="IPR036922">
    <property type="entry name" value="Rieske_2Fe-2S_sf"/>
</dbReference>
<dbReference type="HOGENOM" id="CLU_055690_3_1_10"/>
<dbReference type="STRING" id="929713.NIASO_16435"/>
<dbReference type="PROSITE" id="PS51300">
    <property type="entry name" value="NIRD"/>
    <property type="match status" value="1"/>
</dbReference>
<accession>W0F4C2</accession>
<keyword evidence="6" id="KW-0411">Iron-sulfur</keyword>
<dbReference type="EMBL" id="CP007035">
    <property type="protein sequence ID" value="AHF16309.1"/>
    <property type="molecule type" value="Genomic_DNA"/>
</dbReference>
<protein>
    <submittedName>
        <fullName evidence="9">Nitrite reductase</fullName>
    </submittedName>
</protein>
<dbReference type="NCBIfam" id="TIGR02378">
    <property type="entry name" value="nirD_assim_sml"/>
    <property type="match status" value="1"/>
</dbReference>
<dbReference type="eggNOG" id="COG2146">
    <property type="taxonomic scope" value="Bacteria"/>
</dbReference>
<dbReference type="SUPFAM" id="SSF50022">
    <property type="entry name" value="ISP domain"/>
    <property type="match status" value="1"/>
</dbReference>
<dbReference type="Pfam" id="PF13806">
    <property type="entry name" value="Rieske_2"/>
    <property type="match status" value="1"/>
</dbReference>
<dbReference type="GO" id="GO:0008942">
    <property type="term" value="F:nitrite reductase [NAD(P)H] activity"/>
    <property type="evidence" value="ECO:0007669"/>
    <property type="project" value="InterPro"/>
</dbReference>
<dbReference type="AlphaFoldDB" id="W0F4C2"/>
<dbReference type="InterPro" id="IPR052034">
    <property type="entry name" value="NasD-like"/>
</dbReference>
<dbReference type="PROSITE" id="PS51296">
    <property type="entry name" value="RIESKE"/>
    <property type="match status" value="1"/>
</dbReference>
<gene>
    <name evidence="9" type="ORF">NIASO_16435</name>
</gene>
<evidence type="ECO:0000313" key="10">
    <source>
        <dbReference type="Proteomes" id="UP000003586"/>
    </source>
</evidence>
<name>W0F4C2_9BACT</name>
<dbReference type="GO" id="GO:0046872">
    <property type="term" value="F:metal ion binding"/>
    <property type="evidence" value="ECO:0007669"/>
    <property type="project" value="UniProtKB-KW"/>
</dbReference>
<evidence type="ECO:0000256" key="1">
    <source>
        <dbReference type="ARBA" id="ARBA00022617"/>
    </source>
</evidence>
<proteinExistence type="predicted"/>
<evidence type="ECO:0000313" key="9">
    <source>
        <dbReference type="EMBL" id="AHF16309.1"/>
    </source>
</evidence>
<dbReference type="OrthoDB" id="516687at2"/>
<keyword evidence="7" id="KW-0534">Nitrate assimilation</keyword>
<sequence>MTENSWIYACNVTDMPHNGGVCIQHGTEQIALYYFTHRDEWYATQNLCPHRQQMALSRGMLGSGQGQPKIACPFHKKTFSLIDGHCMNDDACAAIKIYPVKIQNGAVFINATPVLSSSTITHEQEKI</sequence>
<organism evidence="9 10">
    <name type="scientific">Niabella soli DSM 19437</name>
    <dbReference type="NCBI Taxonomy" id="929713"/>
    <lineage>
        <taxon>Bacteria</taxon>
        <taxon>Pseudomonadati</taxon>
        <taxon>Bacteroidota</taxon>
        <taxon>Chitinophagia</taxon>
        <taxon>Chitinophagales</taxon>
        <taxon>Chitinophagaceae</taxon>
        <taxon>Niabella</taxon>
    </lineage>
</organism>
<dbReference type="KEGG" id="nso:NIASO_16435"/>
<keyword evidence="4" id="KW-0560">Oxidoreductase</keyword>
<evidence type="ECO:0000256" key="7">
    <source>
        <dbReference type="ARBA" id="ARBA00023063"/>
    </source>
</evidence>
<evidence type="ECO:0000256" key="3">
    <source>
        <dbReference type="ARBA" id="ARBA00022723"/>
    </source>
</evidence>
<feature type="domain" description="Rieske" evidence="8">
    <location>
        <begin position="7"/>
        <end position="109"/>
    </location>
</feature>
<keyword evidence="2" id="KW-0001">2Fe-2S</keyword>
<reference evidence="9 10" key="1">
    <citation type="submission" date="2013-12" db="EMBL/GenBank/DDBJ databases">
        <authorList>
            <consortium name="DOE Joint Genome Institute"/>
            <person name="Eisen J."/>
            <person name="Huntemann M."/>
            <person name="Han J."/>
            <person name="Chen A."/>
            <person name="Kyrpides N."/>
            <person name="Mavromatis K."/>
            <person name="Markowitz V."/>
            <person name="Palaniappan K."/>
            <person name="Ivanova N."/>
            <person name="Schaumberg A."/>
            <person name="Pati A."/>
            <person name="Liolios K."/>
            <person name="Nordberg H.P."/>
            <person name="Cantor M.N."/>
            <person name="Hua S.X."/>
            <person name="Woyke T."/>
        </authorList>
    </citation>
    <scope>NUCLEOTIDE SEQUENCE [LARGE SCALE GENOMIC DNA]</scope>
    <source>
        <strain evidence="10">DSM 19437</strain>
    </source>
</reference>
<dbReference type="GO" id="GO:0042128">
    <property type="term" value="P:nitrate assimilation"/>
    <property type="evidence" value="ECO:0007669"/>
    <property type="project" value="UniProtKB-KW"/>
</dbReference>
<dbReference type="InterPro" id="IPR012748">
    <property type="entry name" value="Rieske-like_NirD"/>
</dbReference>
<dbReference type="PANTHER" id="PTHR43809">
    <property type="entry name" value="NITRITE REDUCTASE (NADH) LARGE SUBUNIT"/>
    <property type="match status" value="1"/>
</dbReference>
<dbReference type="RefSeq" id="WP_008587276.1">
    <property type="nucleotide sequence ID" value="NZ_CP007035.1"/>
</dbReference>
<dbReference type="Gene3D" id="2.102.10.10">
    <property type="entry name" value="Rieske [2Fe-2S] iron-sulphur domain"/>
    <property type="match status" value="1"/>
</dbReference>
<dbReference type="GO" id="GO:0051537">
    <property type="term" value="F:2 iron, 2 sulfur cluster binding"/>
    <property type="evidence" value="ECO:0007669"/>
    <property type="project" value="UniProtKB-KW"/>
</dbReference>
<evidence type="ECO:0000256" key="5">
    <source>
        <dbReference type="ARBA" id="ARBA00023004"/>
    </source>
</evidence>
<dbReference type="InterPro" id="IPR017941">
    <property type="entry name" value="Rieske_2Fe-2S"/>
</dbReference>
<keyword evidence="5" id="KW-0408">Iron</keyword>
<dbReference type="PANTHER" id="PTHR43809:SF1">
    <property type="entry name" value="NITRITE REDUCTASE (NADH) LARGE SUBUNIT"/>
    <property type="match status" value="1"/>
</dbReference>
<keyword evidence="1" id="KW-0349">Heme</keyword>
<evidence type="ECO:0000256" key="6">
    <source>
        <dbReference type="ARBA" id="ARBA00023014"/>
    </source>
</evidence>
<keyword evidence="10" id="KW-1185">Reference proteome</keyword>
<evidence type="ECO:0000256" key="2">
    <source>
        <dbReference type="ARBA" id="ARBA00022714"/>
    </source>
</evidence>
<evidence type="ECO:0000259" key="8">
    <source>
        <dbReference type="PROSITE" id="PS51296"/>
    </source>
</evidence>
<dbReference type="Proteomes" id="UP000003586">
    <property type="component" value="Chromosome"/>
</dbReference>
<keyword evidence="3" id="KW-0479">Metal-binding</keyword>
<dbReference type="CDD" id="cd03529">
    <property type="entry name" value="Rieske_NirD"/>
    <property type="match status" value="1"/>
</dbReference>
<evidence type="ECO:0000256" key="4">
    <source>
        <dbReference type="ARBA" id="ARBA00023002"/>
    </source>
</evidence>